<evidence type="ECO:0000313" key="4">
    <source>
        <dbReference type="EMBL" id="UMM42728.1"/>
    </source>
</evidence>
<feature type="region of interest" description="Disordered" evidence="3">
    <location>
        <begin position="198"/>
        <end position="241"/>
    </location>
</feature>
<feature type="region of interest" description="Disordered" evidence="3">
    <location>
        <begin position="448"/>
        <end position="474"/>
    </location>
</feature>
<gene>
    <name evidence="4" type="ORF">L5515_018443</name>
</gene>
<name>A0AAE9FGZ6_CAEBR</name>
<reference evidence="4 5" key="1">
    <citation type="submission" date="2022-04" db="EMBL/GenBank/DDBJ databases">
        <title>Chromosome-level reference genomes for two strains of Caenorhabditis briggsae: an improved platform for comparative genomics.</title>
        <authorList>
            <person name="Stevens L."/>
            <person name="Andersen E."/>
        </authorList>
    </citation>
    <scope>NUCLEOTIDE SEQUENCE [LARGE SCALE GENOMIC DNA]</scope>
    <source>
        <strain evidence="4">VX34</strain>
        <tissue evidence="4">Whole-organism</tissue>
    </source>
</reference>
<organism evidence="4 5">
    <name type="scientific">Caenorhabditis briggsae</name>
    <dbReference type="NCBI Taxonomy" id="6238"/>
    <lineage>
        <taxon>Eukaryota</taxon>
        <taxon>Metazoa</taxon>
        <taxon>Ecdysozoa</taxon>
        <taxon>Nematoda</taxon>
        <taxon>Chromadorea</taxon>
        <taxon>Rhabditida</taxon>
        <taxon>Rhabditina</taxon>
        <taxon>Rhabditomorpha</taxon>
        <taxon>Rhabditoidea</taxon>
        <taxon>Rhabditidae</taxon>
        <taxon>Peloderinae</taxon>
        <taxon>Caenorhabditis</taxon>
    </lineage>
</organism>
<dbReference type="Proteomes" id="UP000829354">
    <property type="component" value="Chromosome X"/>
</dbReference>
<evidence type="ECO:0000313" key="5">
    <source>
        <dbReference type="Proteomes" id="UP000829354"/>
    </source>
</evidence>
<dbReference type="AlphaFoldDB" id="A0AAE9FGZ6"/>
<evidence type="ECO:0000256" key="3">
    <source>
        <dbReference type="SAM" id="MobiDB-lite"/>
    </source>
</evidence>
<feature type="compositionally biased region" description="Polar residues" evidence="3">
    <location>
        <begin position="231"/>
        <end position="241"/>
    </location>
</feature>
<feature type="compositionally biased region" description="Basic residues" evidence="3">
    <location>
        <begin position="1"/>
        <end position="10"/>
    </location>
</feature>
<proteinExistence type="predicted"/>
<keyword evidence="1 2" id="KW-0175">Coiled coil</keyword>
<keyword evidence="5" id="KW-1185">Reference proteome</keyword>
<evidence type="ECO:0000256" key="2">
    <source>
        <dbReference type="SAM" id="Coils"/>
    </source>
</evidence>
<sequence length="631" mass="73148">MPPKKNKKNKTPSNEPKPTSENSKVTVESGNGQLVRDTEKTPEKCVDCLEKQKFFKKNEEKLKRMKDSISSFKVDINRLKDYNSKREIEVENWIAKSEELKKIQNECSEQNETIQYYENMLNDMEAEEIIFEMSSLKLENDRLERQLEPKDHELEALKEQIRKNSERITTMTQDYELQLKTFESLSNENHIMSEDSAALKSQIEIRENNPRGNNTMTRKKKSKAQKSSPKTDANTALQPTSEQILKTAASSKSANHFTDEEKKSAMTRFRDMEHTLISDAYCQLFDGTKEGNCIYMDIPIKVTDQFKKSLEETIQLFKQIKMSDFQIPFEVEIRPKMSRREILKMYGIFLSAVAKCISCFERKDCPDNHNYDCLSMLRLMGTMYNFFVAGVDIQSPRTSPISDHSFKLIEVVGNGTRGRSAVHHRSQHSTPFSQHVLYRMLETPILQNQAEQKNGKTEEQTVTPQEAKTELKKTQQEIETVKKQLENAKLRNSSLRKEEMTLKKKAEKMENLQRDCNEHAETIRFYENSMNDVGGDFVLDDIQMLSEGVQKLSENNNQRMAHLNHLQQEIAEQQQGILALTQQNESLRENYHSVKNKMEQAENEKIQLQQKRTSLLRNSGALFTSQNGNAN</sequence>
<feature type="region of interest" description="Disordered" evidence="3">
    <location>
        <begin position="1"/>
        <end position="41"/>
    </location>
</feature>
<dbReference type="PANTHER" id="PTHR32083:SF0">
    <property type="entry name" value="CILIA AND FLAGELLA-ASSOCIATED PROTEIN 58"/>
    <property type="match status" value="1"/>
</dbReference>
<protein>
    <submittedName>
        <fullName evidence="4">Uncharacterized protein</fullName>
    </submittedName>
</protein>
<dbReference type="EMBL" id="CP092625">
    <property type="protein sequence ID" value="UMM42728.1"/>
    <property type="molecule type" value="Genomic_DNA"/>
</dbReference>
<feature type="coiled-coil region" evidence="2">
    <location>
        <begin position="100"/>
        <end position="174"/>
    </location>
</feature>
<feature type="compositionally biased region" description="Polar residues" evidence="3">
    <location>
        <begin position="19"/>
        <end position="32"/>
    </location>
</feature>
<evidence type="ECO:0000256" key="1">
    <source>
        <dbReference type="ARBA" id="ARBA00023054"/>
    </source>
</evidence>
<dbReference type="PANTHER" id="PTHR32083">
    <property type="entry name" value="CILIA AND FLAGELLA-ASSOCIATED PROTEIN 58-RELATED"/>
    <property type="match status" value="1"/>
</dbReference>
<accession>A0AAE9FGZ6</accession>